<dbReference type="AlphaFoldDB" id="A0A392UJ01"/>
<accession>A0A392UJ01</accession>
<comment type="caution">
    <text evidence="1">The sequence shown here is derived from an EMBL/GenBank/DDBJ whole genome shotgun (WGS) entry which is preliminary data.</text>
</comment>
<dbReference type="Proteomes" id="UP000265520">
    <property type="component" value="Unassembled WGS sequence"/>
</dbReference>
<keyword evidence="2" id="KW-1185">Reference proteome</keyword>
<proteinExistence type="predicted"/>
<reference evidence="1 2" key="1">
    <citation type="journal article" date="2018" name="Front. Plant Sci.">
        <title>Red Clover (Trifolium pratense) and Zigzag Clover (T. medium) - A Picture of Genomic Similarities and Differences.</title>
        <authorList>
            <person name="Dluhosova J."/>
            <person name="Istvanek J."/>
            <person name="Nedelnik J."/>
            <person name="Repkova J."/>
        </authorList>
    </citation>
    <scope>NUCLEOTIDE SEQUENCE [LARGE SCALE GENOMIC DNA]</scope>
    <source>
        <strain evidence="2">cv. 10/8</strain>
        <tissue evidence="1">Leaf</tissue>
    </source>
</reference>
<organism evidence="1 2">
    <name type="scientific">Trifolium medium</name>
    <dbReference type="NCBI Taxonomy" id="97028"/>
    <lineage>
        <taxon>Eukaryota</taxon>
        <taxon>Viridiplantae</taxon>
        <taxon>Streptophyta</taxon>
        <taxon>Embryophyta</taxon>
        <taxon>Tracheophyta</taxon>
        <taxon>Spermatophyta</taxon>
        <taxon>Magnoliopsida</taxon>
        <taxon>eudicotyledons</taxon>
        <taxon>Gunneridae</taxon>
        <taxon>Pentapetalae</taxon>
        <taxon>rosids</taxon>
        <taxon>fabids</taxon>
        <taxon>Fabales</taxon>
        <taxon>Fabaceae</taxon>
        <taxon>Papilionoideae</taxon>
        <taxon>50 kb inversion clade</taxon>
        <taxon>NPAAA clade</taxon>
        <taxon>Hologalegina</taxon>
        <taxon>IRL clade</taxon>
        <taxon>Trifolieae</taxon>
        <taxon>Trifolium</taxon>
    </lineage>
</organism>
<protein>
    <submittedName>
        <fullName evidence="1">Uncharacterized protein</fullName>
    </submittedName>
</protein>
<sequence>ILSGSLGGSFGSLTRKGLVL</sequence>
<name>A0A392UJ01_9FABA</name>
<evidence type="ECO:0000313" key="1">
    <source>
        <dbReference type="EMBL" id="MCI73609.1"/>
    </source>
</evidence>
<evidence type="ECO:0000313" key="2">
    <source>
        <dbReference type="Proteomes" id="UP000265520"/>
    </source>
</evidence>
<feature type="non-terminal residue" evidence="1">
    <location>
        <position position="1"/>
    </location>
</feature>
<dbReference type="EMBL" id="LXQA010842371">
    <property type="protein sequence ID" value="MCI73609.1"/>
    <property type="molecule type" value="Genomic_DNA"/>
</dbReference>